<name>A0A841ESH1_9BACT</name>
<gene>
    <name evidence="1" type="ORF">HNP25_003916</name>
</gene>
<keyword evidence="2" id="KW-1185">Reference proteome</keyword>
<comment type="caution">
    <text evidence="1">The sequence shown here is derived from an EMBL/GenBank/DDBJ whole genome shotgun (WGS) entry which is preliminary data.</text>
</comment>
<dbReference type="EMBL" id="JACHKT010000038">
    <property type="protein sequence ID" value="MBB6005244.1"/>
    <property type="molecule type" value="Genomic_DNA"/>
</dbReference>
<proteinExistence type="predicted"/>
<dbReference type="AlphaFoldDB" id="A0A841ESH1"/>
<sequence>MNWNQLTDLSQIEAIKEESKQQPILILKHSTTCSISSTALNRLERNWKQESVGDLKPYYLDLLKFRPISTEIANTFDVEHQSPQVLVIQNGECIYDASHFDISFAELAEKVA</sequence>
<evidence type="ECO:0000313" key="1">
    <source>
        <dbReference type="EMBL" id="MBB6005244.1"/>
    </source>
</evidence>
<dbReference type="RefSeq" id="WP_184136886.1">
    <property type="nucleotide sequence ID" value="NZ_JACHKT010000038.1"/>
</dbReference>
<dbReference type="Gene3D" id="3.40.30.10">
    <property type="entry name" value="Glutaredoxin"/>
    <property type="match status" value="1"/>
</dbReference>
<accession>A0A841ESH1</accession>
<dbReference type="NCBIfam" id="TIGR04019">
    <property type="entry name" value="B_thiol_YtxJ"/>
    <property type="match status" value="1"/>
</dbReference>
<evidence type="ECO:0000313" key="2">
    <source>
        <dbReference type="Proteomes" id="UP000524404"/>
    </source>
</evidence>
<dbReference type="InterPro" id="IPR022551">
    <property type="entry name" value="BrxC"/>
</dbReference>
<dbReference type="Pfam" id="PF11009">
    <property type="entry name" value="BrxC"/>
    <property type="match status" value="1"/>
</dbReference>
<organism evidence="1 2">
    <name type="scientific">Arcicella rosea</name>
    <dbReference type="NCBI Taxonomy" id="502909"/>
    <lineage>
        <taxon>Bacteria</taxon>
        <taxon>Pseudomonadati</taxon>
        <taxon>Bacteroidota</taxon>
        <taxon>Cytophagia</taxon>
        <taxon>Cytophagales</taxon>
        <taxon>Flectobacillaceae</taxon>
        <taxon>Arcicella</taxon>
    </lineage>
</organism>
<reference evidence="1 2" key="1">
    <citation type="submission" date="2020-08" db="EMBL/GenBank/DDBJ databases">
        <title>Functional genomics of gut bacteria from endangered species of beetles.</title>
        <authorList>
            <person name="Carlos-Shanley C."/>
        </authorList>
    </citation>
    <scope>NUCLEOTIDE SEQUENCE [LARGE SCALE GENOMIC DNA]</scope>
    <source>
        <strain evidence="1 2">S00070</strain>
    </source>
</reference>
<dbReference type="Proteomes" id="UP000524404">
    <property type="component" value="Unassembled WGS sequence"/>
</dbReference>
<protein>
    <submittedName>
        <fullName evidence="1">Bacillithiol system protein YtxJ</fullName>
    </submittedName>
</protein>